<reference evidence="1 2" key="1">
    <citation type="submission" date="2024-02" db="EMBL/GenBank/DDBJ databases">
        <authorList>
            <person name="Chen Y."/>
            <person name="Shah S."/>
            <person name="Dougan E. K."/>
            <person name="Thang M."/>
            <person name="Chan C."/>
        </authorList>
    </citation>
    <scope>NUCLEOTIDE SEQUENCE [LARGE SCALE GENOMIC DNA]</scope>
</reference>
<proteinExistence type="predicted"/>
<accession>A0ABP0JHG9</accession>
<gene>
    <name evidence="1" type="ORF">SCF082_LOCUS12102</name>
</gene>
<dbReference type="Proteomes" id="UP001642464">
    <property type="component" value="Unassembled WGS sequence"/>
</dbReference>
<keyword evidence="2" id="KW-1185">Reference proteome</keyword>
<protein>
    <submittedName>
        <fullName evidence="1">Uncharacterized protein</fullName>
    </submittedName>
</protein>
<organism evidence="1 2">
    <name type="scientific">Durusdinium trenchii</name>
    <dbReference type="NCBI Taxonomy" id="1381693"/>
    <lineage>
        <taxon>Eukaryota</taxon>
        <taxon>Sar</taxon>
        <taxon>Alveolata</taxon>
        <taxon>Dinophyceae</taxon>
        <taxon>Suessiales</taxon>
        <taxon>Symbiodiniaceae</taxon>
        <taxon>Durusdinium</taxon>
    </lineage>
</organism>
<dbReference type="EMBL" id="CAXAMM010007335">
    <property type="protein sequence ID" value="CAK9013856.1"/>
    <property type="molecule type" value="Genomic_DNA"/>
</dbReference>
<evidence type="ECO:0000313" key="1">
    <source>
        <dbReference type="EMBL" id="CAK9013856.1"/>
    </source>
</evidence>
<comment type="caution">
    <text evidence="1">The sequence shown here is derived from an EMBL/GenBank/DDBJ whole genome shotgun (WGS) entry which is preliminary data.</text>
</comment>
<evidence type="ECO:0000313" key="2">
    <source>
        <dbReference type="Proteomes" id="UP001642464"/>
    </source>
</evidence>
<sequence>MAEELKHLHLALERQKLSLDVLHRRQAELSEENAALRDCLESIGVLCGQAFLSRLHRRRFQRVLSQHPLSRSSVGLEALMQTPELAVNIAAFAGPRSSATSGLALCKQHCKRVMPCAMEWLFVTLSWIASSPAPSTS</sequence>
<name>A0ABP0JHG9_9DINO</name>